<dbReference type="Proteomes" id="UP000810292">
    <property type="component" value="Unassembled WGS sequence"/>
</dbReference>
<dbReference type="InterPro" id="IPR014825">
    <property type="entry name" value="DNA_alkylation"/>
</dbReference>
<dbReference type="SUPFAM" id="SSF48371">
    <property type="entry name" value="ARM repeat"/>
    <property type="match status" value="1"/>
</dbReference>
<dbReference type="PANTHER" id="PTHR34070">
    <property type="entry name" value="ARMADILLO-TYPE FOLD"/>
    <property type="match status" value="1"/>
</dbReference>
<dbReference type="InterPro" id="IPR016024">
    <property type="entry name" value="ARM-type_fold"/>
</dbReference>
<dbReference type="CDD" id="cd06561">
    <property type="entry name" value="AlkD_like"/>
    <property type="match status" value="1"/>
</dbReference>
<dbReference type="EMBL" id="JADIMF010000152">
    <property type="protein sequence ID" value="MBO8469974.1"/>
    <property type="molecule type" value="Genomic_DNA"/>
</dbReference>
<evidence type="ECO:0000313" key="2">
    <source>
        <dbReference type="Proteomes" id="UP000810292"/>
    </source>
</evidence>
<protein>
    <submittedName>
        <fullName evidence="1">DNA alkylation repair protein</fullName>
    </submittedName>
</protein>
<organism evidence="1 2">
    <name type="scientific">Candidatus Ornithospirochaeta stercoravium</name>
    <dbReference type="NCBI Taxonomy" id="2840897"/>
    <lineage>
        <taxon>Bacteria</taxon>
        <taxon>Pseudomonadati</taxon>
        <taxon>Spirochaetota</taxon>
        <taxon>Spirochaetia</taxon>
        <taxon>Spirochaetales</taxon>
        <taxon>Spirochaetaceae</taxon>
        <taxon>Spirochaetaceae incertae sedis</taxon>
        <taxon>Candidatus Ornithospirochaeta</taxon>
    </lineage>
</organism>
<sequence>MDTETLYKPYIDTAYRDFSMKLTKNIDRPYMGVRLPILRKLSKEIEDIDFPVVYHEDVLLRGFWIGRQKLPFNEKLKLIDDHIQYLETWDEVDCFASEIKPKPTEKDAAYSYFMNLIRSSNTMTRRLGIIFMMKQRKSYSDKTEEILEAITAADNDEYYVSMAVAWALTTFYMDDNSIDKWFNRISQETLKRTQQKIRDSIRERKQRI</sequence>
<reference evidence="1" key="2">
    <citation type="journal article" date="2021" name="PeerJ">
        <title>Extensive microbial diversity within the chicken gut microbiome revealed by metagenomics and culture.</title>
        <authorList>
            <person name="Gilroy R."/>
            <person name="Ravi A."/>
            <person name="Getino M."/>
            <person name="Pursley I."/>
            <person name="Horton D.L."/>
            <person name="Alikhan N.F."/>
            <person name="Baker D."/>
            <person name="Gharbi K."/>
            <person name="Hall N."/>
            <person name="Watson M."/>
            <person name="Adriaenssens E.M."/>
            <person name="Foster-Nyarko E."/>
            <person name="Jarju S."/>
            <person name="Secka A."/>
            <person name="Antonio M."/>
            <person name="Oren A."/>
            <person name="Chaudhuri R.R."/>
            <person name="La Ragione R."/>
            <person name="Hildebrand F."/>
            <person name="Pallen M.J."/>
        </authorList>
    </citation>
    <scope>NUCLEOTIDE SEQUENCE</scope>
    <source>
        <strain evidence="1">14700</strain>
    </source>
</reference>
<dbReference type="Pfam" id="PF08713">
    <property type="entry name" value="DNA_alkylation"/>
    <property type="match status" value="1"/>
</dbReference>
<evidence type="ECO:0000313" key="1">
    <source>
        <dbReference type="EMBL" id="MBO8469974.1"/>
    </source>
</evidence>
<name>A0A9D9IDY1_9SPIO</name>
<gene>
    <name evidence="1" type="ORF">IAA72_09355</name>
</gene>
<dbReference type="Gene3D" id="1.25.10.90">
    <property type="match status" value="1"/>
</dbReference>
<proteinExistence type="predicted"/>
<reference evidence="1" key="1">
    <citation type="submission" date="2020-10" db="EMBL/GenBank/DDBJ databases">
        <authorList>
            <person name="Gilroy R."/>
        </authorList>
    </citation>
    <scope>NUCLEOTIDE SEQUENCE</scope>
    <source>
        <strain evidence="1">14700</strain>
    </source>
</reference>
<comment type="caution">
    <text evidence="1">The sequence shown here is derived from an EMBL/GenBank/DDBJ whole genome shotgun (WGS) entry which is preliminary data.</text>
</comment>
<dbReference type="AlphaFoldDB" id="A0A9D9IDY1"/>
<dbReference type="PANTHER" id="PTHR34070:SF1">
    <property type="entry name" value="DNA ALKYLATION REPAIR PROTEIN"/>
    <property type="match status" value="1"/>
</dbReference>
<accession>A0A9D9IDY1</accession>